<evidence type="ECO:0000313" key="3">
    <source>
        <dbReference type="Proteomes" id="UP000076552"/>
    </source>
</evidence>
<keyword evidence="3" id="KW-1185">Reference proteome</keyword>
<accession>A0A166YWH1</accession>
<dbReference type="GO" id="GO:0005737">
    <property type="term" value="C:cytoplasm"/>
    <property type="evidence" value="ECO:0007669"/>
    <property type="project" value="TreeGrafter"/>
</dbReference>
<dbReference type="InterPro" id="IPR036291">
    <property type="entry name" value="NAD(P)-bd_dom_sf"/>
</dbReference>
<evidence type="ECO:0000313" key="2">
    <source>
        <dbReference type="EMBL" id="KZL78134.1"/>
    </source>
</evidence>
<feature type="domain" description="NAD-dependent epimerase/dehydratase" evidence="1">
    <location>
        <begin position="162"/>
        <end position="249"/>
    </location>
</feature>
<dbReference type="Proteomes" id="UP000076552">
    <property type="component" value="Unassembled WGS sequence"/>
</dbReference>
<dbReference type="GO" id="GO:0004029">
    <property type="term" value="F:aldehyde dehydrogenase (NAD+) activity"/>
    <property type="evidence" value="ECO:0007669"/>
    <property type="project" value="TreeGrafter"/>
</dbReference>
<reference evidence="2 3" key="1">
    <citation type="submission" date="2015-06" db="EMBL/GenBank/DDBJ databases">
        <title>Survival trade-offs in plant roots during colonization by closely related pathogenic and mutualistic fungi.</title>
        <authorList>
            <person name="Hacquard S."/>
            <person name="Kracher B."/>
            <person name="Hiruma K."/>
            <person name="Weinman A."/>
            <person name="Muench P."/>
            <person name="Garrido Oter R."/>
            <person name="Ver Loren van Themaat E."/>
            <person name="Dallerey J.-F."/>
            <person name="Damm U."/>
            <person name="Henrissat B."/>
            <person name="Lespinet O."/>
            <person name="Thon M."/>
            <person name="Kemen E."/>
            <person name="McHardy A.C."/>
            <person name="Schulze-Lefert P."/>
            <person name="O'Connell R.J."/>
        </authorList>
    </citation>
    <scope>NUCLEOTIDE SEQUENCE [LARGE SCALE GENOMIC DNA]</scope>
    <source>
        <strain evidence="2 3">0861</strain>
    </source>
</reference>
<dbReference type="Pfam" id="PF01370">
    <property type="entry name" value="Epimerase"/>
    <property type="match status" value="1"/>
</dbReference>
<evidence type="ECO:0000259" key="1">
    <source>
        <dbReference type="Pfam" id="PF01370"/>
    </source>
</evidence>
<dbReference type="SUPFAM" id="SSF51735">
    <property type="entry name" value="NAD(P)-binding Rossmann-fold domains"/>
    <property type="match status" value="1"/>
</dbReference>
<name>A0A166YWH1_9PEZI</name>
<dbReference type="InterPro" id="IPR001509">
    <property type="entry name" value="Epimerase_deHydtase"/>
</dbReference>
<proteinExistence type="predicted"/>
<dbReference type="AlphaFoldDB" id="A0A166YWH1"/>
<sequence>MTFSSSPPKILLTGATGYVGGSVLHHLLNHPSLSAVFSSSPITVPIRGGPDRAVKLTGAYGSRVKPVIIASFDDVSTLKALASEHDIVINAGSGFHPPSAEALLRGLAERKSQIGDQPVWMIHTSGCSNIADKPLTGVNRPDMEWEDAHAEKAFDFEEAEDARDPYPQRTAELIVLRTGEELGLNTTSIQSPCIFGPGSGLFNKAGLMIPVMMGYVLEKGYGLTIGDGTGCIDYVHVADLADLYVLCVLDIVERGGVNVPTGRRGIIFPTVGRTLTIDIPQKCLDIAFATGSLPKYGGPQQKQVRKVSLEEAAETCAGNRDVAETGYAGHRKTKGTVARERLGWKPVHLEEAWNKDFETELRAALNGQRGLTMAACIAGTK</sequence>
<gene>
    <name evidence="2" type="ORF">CT0861_07872</name>
</gene>
<comment type="caution">
    <text evidence="2">The sequence shown here is derived from an EMBL/GenBank/DDBJ whole genome shotgun (WGS) entry which is preliminary data.</text>
</comment>
<dbReference type="Gene3D" id="3.90.25.10">
    <property type="entry name" value="UDP-galactose 4-epimerase, domain 1"/>
    <property type="match status" value="1"/>
</dbReference>
<protein>
    <submittedName>
        <fullName evidence="2">NAD dependent epimerase/dehydratase family protein</fullName>
    </submittedName>
</protein>
<dbReference type="PANTHER" id="PTHR48079:SF6">
    <property type="entry name" value="NAD(P)-BINDING DOMAIN-CONTAINING PROTEIN-RELATED"/>
    <property type="match status" value="1"/>
</dbReference>
<organism evidence="2 3">
    <name type="scientific">Colletotrichum tofieldiae</name>
    <dbReference type="NCBI Taxonomy" id="708197"/>
    <lineage>
        <taxon>Eukaryota</taxon>
        <taxon>Fungi</taxon>
        <taxon>Dikarya</taxon>
        <taxon>Ascomycota</taxon>
        <taxon>Pezizomycotina</taxon>
        <taxon>Sordariomycetes</taxon>
        <taxon>Hypocreomycetidae</taxon>
        <taxon>Glomerellales</taxon>
        <taxon>Glomerellaceae</taxon>
        <taxon>Colletotrichum</taxon>
        <taxon>Colletotrichum spaethianum species complex</taxon>
    </lineage>
</organism>
<dbReference type="EMBL" id="LFIV01000003">
    <property type="protein sequence ID" value="KZL78134.1"/>
    <property type="molecule type" value="Genomic_DNA"/>
</dbReference>
<dbReference type="STRING" id="708197.A0A166YWH1"/>
<dbReference type="InterPro" id="IPR051783">
    <property type="entry name" value="NAD(P)-dependent_oxidoreduct"/>
</dbReference>
<dbReference type="Gene3D" id="3.40.50.720">
    <property type="entry name" value="NAD(P)-binding Rossmann-like Domain"/>
    <property type="match status" value="2"/>
</dbReference>
<dbReference type="PANTHER" id="PTHR48079">
    <property type="entry name" value="PROTEIN YEEZ"/>
    <property type="match status" value="1"/>
</dbReference>